<reference evidence="10" key="1">
    <citation type="journal article" date="2018" name="Nat. Microbiol.">
        <title>Leveraging single-cell genomics to expand the fungal tree of life.</title>
        <authorList>
            <person name="Ahrendt S.R."/>
            <person name="Quandt C.A."/>
            <person name="Ciobanu D."/>
            <person name="Clum A."/>
            <person name="Salamov A."/>
            <person name="Andreopoulos B."/>
            <person name="Cheng J.F."/>
            <person name="Woyke T."/>
            <person name="Pelin A."/>
            <person name="Henrissat B."/>
            <person name="Reynolds N.K."/>
            <person name="Benny G.L."/>
            <person name="Smith M.E."/>
            <person name="James T.Y."/>
            <person name="Grigoriev I.V."/>
        </authorList>
    </citation>
    <scope>NUCLEOTIDE SEQUENCE [LARGE SCALE GENOMIC DNA]</scope>
    <source>
        <strain evidence="10">ATCC 52028</strain>
    </source>
</reference>
<feature type="transmembrane region" description="Helical" evidence="7">
    <location>
        <begin position="82"/>
        <end position="108"/>
    </location>
</feature>
<keyword evidence="4 7" id="KW-1133">Transmembrane helix</keyword>
<evidence type="ECO:0000313" key="10">
    <source>
        <dbReference type="Proteomes" id="UP000274922"/>
    </source>
</evidence>
<evidence type="ECO:0000256" key="7">
    <source>
        <dbReference type="SAM" id="Phobius"/>
    </source>
</evidence>
<gene>
    <name evidence="9" type="ORF">CXG81DRAFT_9641</name>
</gene>
<dbReference type="GO" id="GO:0005789">
    <property type="term" value="C:endoplasmic reticulum membrane"/>
    <property type="evidence" value="ECO:0007669"/>
    <property type="project" value="TreeGrafter"/>
</dbReference>
<keyword evidence="5 7" id="KW-0472">Membrane</keyword>
<dbReference type="SUPFAM" id="SSF57850">
    <property type="entry name" value="RING/U-box"/>
    <property type="match status" value="1"/>
</dbReference>
<evidence type="ECO:0000256" key="2">
    <source>
        <dbReference type="ARBA" id="ARBA00022692"/>
    </source>
</evidence>
<dbReference type="AlphaFoldDB" id="A0A4P9XD16"/>
<evidence type="ECO:0000256" key="1">
    <source>
        <dbReference type="ARBA" id="ARBA00004141"/>
    </source>
</evidence>
<dbReference type="PANTHER" id="PTHR13407:SF0">
    <property type="entry name" value="FI05221P"/>
    <property type="match status" value="1"/>
</dbReference>
<comment type="subcellular location">
    <subcellularLocation>
        <location evidence="1">Membrane</location>
        <topology evidence="1">Multi-pass membrane protein</topology>
    </subcellularLocation>
</comment>
<evidence type="ECO:0000256" key="4">
    <source>
        <dbReference type="ARBA" id="ARBA00022989"/>
    </source>
</evidence>
<keyword evidence="6" id="KW-0863">Zinc-finger</keyword>
<dbReference type="PANTHER" id="PTHR13407">
    <property type="entry name" value="RNF121 PROTEIN"/>
    <property type="match status" value="1"/>
</dbReference>
<dbReference type="OrthoDB" id="8062037at2759"/>
<sequence length="270" mass="29924">MALILLFVLFGSQLGLLAWKRFSPRSFKHASAAGLWLVPALLAVSAGNGRFVALWLLFSLANAAIIRQALRKPLPPRLCQYVYIWFAWVNRLALAASTVGLGLLVTVWTGWVGAQSEQAAAQWVAAALIWLFYGLYFGTLGRDLVEQLSLRMVAAVGYYSASGQIPNKYLRQGVCAVCGDLTATNGDATIRLDCQHPFHPTCIKGWTIIGKRDACPYCRERVNLSAFRRTPLESTEMVYLAVVDLLRLLVVWNPIIILAIQLIYRVLGLK</sequence>
<dbReference type="Proteomes" id="UP000274922">
    <property type="component" value="Unassembled WGS sequence"/>
</dbReference>
<keyword evidence="10" id="KW-1185">Reference proteome</keyword>
<feature type="domain" description="RING-type" evidence="8">
    <location>
        <begin position="175"/>
        <end position="219"/>
    </location>
</feature>
<dbReference type="SMART" id="SM00184">
    <property type="entry name" value="RING"/>
    <property type="match status" value="1"/>
</dbReference>
<accession>A0A4P9XD16</accession>
<evidence type="ECO:0000256" key="5">
    <source>
        <dbReference type="ARBA" id="ARBA00023136"/>
    </source>
</evidence>
<dbReference type="GO" id="GO:0000139">
    <property type="term" value="C:Golgi membrane"/>
    <property type="evidence" value="ECO:0007669"/>
    <property type="project" value="TreeGrafter"/>
</dbReference>
<evidence type="ECO:0000256" key="3">
    <source>
        <dbReference type="ARBA" id="ARBA00022723"/>
    </source>
</evidence>
<protein>
    <recommendedName>
        <fullName evidence="8">RING-type domain-containing protein</fullName>
    </recommendedName>
</protein>
<proteinExistence type="predicted"/>
<dbReference type="InterPro" id="IPR013083">
    <property type="entry name" value="Znf_RING/FYVE/PHD"/>
</dbReference>
<evidence type="ECO:0000259" key="8">
    <source>
        <dbReference type="PROSITE" id="PS50089"/>
    </source>
</evidence>
<organism evidence="9 10">
    <name type="scientific">Caulochytrium protostelioides</name>
    <dbReference type="NCBI Taxonomy" id="1555241"/>
    <lineage>
        <taxon>Eukaryota</taxon>
        <taxon>Fungi</taxon>
        <taxon>Fungi incertae sedis</taxon>
        <taxon>Chytridiomycota</taxon>
        <taxon>Chytridiomycota incertae sedis</taxon>
        <taxon>Chytridiomycetes</taxon>
        <taxon>Caulochytriales</taxon>
        <taxon>Caulochytriaceae</taxon>
        <taxon>Caulochytrium</taxon>
    </lineage>
</organism>
<feature type="transmembrane region" description="Helical" evidence="7">
    <location>
        <begin position="238"/>
        <end position="264"/>
    </location>
</feature>
<dbReference type="Pfam" id="PF13639">
    <property type="entry name" value="zf-RING_2"/>
    <property type="match status" value="1"/>
</dbReference>
<keyword evidence="6" id="KW-0862">Zinc</keyword>
<feature type="transmembrane region" description="Helical" evidence="7">
    <location>
        <begin position="120"/>
        <end position="141"/>
    </location>
</feature>
<dbReference type="Gene3D" id="3.30.40.10">
    <property type="entry name" value="Zinc/RING finger domain, C3HC4 (zinc finger)"/>
    <property type="match status" value="1"/>
</dbReference>
<evidence type="ECO:0000256" key="6">
    <source>
        <dbReference type="PROSITE-ProRule" id="PRU00175"/>
    </source>
</evidence>
<evidence type="ECO:0000313" key="9">
    <source>
        <dbReference type="EMBL" id="RKP03355.1"/>
    </source>
</evidence>
<dbReference type="GO" id="GO:0008270">
    <property type="term" value="F:zinc ion binding"/>
    <property type="evidence" value="ECO:0007669"/>
    <property type="project" value="UniProtKB-KW"/>
</dbReference>
<dbReference type="EMBL" id="ML014124">
    <property type="protein sequence ID" value="RKP03355.1"/>
    <property type="molecule type" value="Genomic_DNA"/>
</dbReference>
<keyword evidence="3" id="KW-0479">Metal-binding</keyword>
<dbReference type="GO" id="GO:0036503">
    <property type="term" value="P:ERAD pathway"/>
    <property type="evidence" value="ECO:0007669"/>
    <property type="project" value="TreeGrafter"/>
</dbReference>
<dbReference type="InterPro" id="IPR001841">
    <property type="entry name" value="Znf_RING"/>
</dbReference>
<name>A0A4P9XD16_9FUNG</name>
<dbReference type="GO" id="GO:0061630">
    <property type="term" value="F:ubiquitin protein ligase activity"/>
    <property type="evidence" value="ECO:0007669"/>
    <property type="project" value="TreeGrafter"/>
</dbReference>
<dbReference type="PROSITE" id="PS50089">
    <property type="entry name" value="ZF_RING_2"/>
    <property type="match status" value="1"/>
</dbReference>
<dbReference type="InterPro" id="IPR040176">
    <property type="entry name" value="RNF121/RNF175"/>
</dbReference>
<feature type="transmembrane region" description="Helical" evidence="7">
    <location>
        <begin position="34"/>
        <end position="61"/>
    </location>
</feature>
<keyword evidence="2 7" id="KW-0812">Transmembrane</keyword>